<feature type="region of interest" description="Disordered" evidence="1">
    <location>
        <begin position="119"/>
        <end position="138"/>
    </location>
</feature>
<accession>A0A9W6M8V8</accession>
<dbReference type="Pfam" id="PF00216">
    <property type="entry name" value="Bac_DNA_binding"/>
    <property type="match status" value="1"/>
</dbReference>
<reference evidence="2" key="2">
    <citation type="submission" date="2023-01" db="EMBL/GenBank/DDBJ databases">
        <authorList>
            <person name="Sun Q."/>
            <person name="Evtushenko L."/>
        </authorList>
    </citation>
    <scope>NUCLEOTIDE SEQUENCE</scope>
    <source>
        <strain evidence="2">VKM Ac-1958</strain>
    </source>
</reference>
<dbReference type="InterPro" id="IPR010992">
    <property type="entry name" value="IHF-like_DNA-bd_dom_sf"/>
</dbReference>
<dbReference type="SUPFAM" id="SSF47729">
    <property type="entry name" value="IHF-like DNA-binding proteins"/>
    <property type="match status" value="1"/>
</dbReference>
<protein>
    <recommendedName>
        <fullName evidence="4">HU family DNA-binding protein</fullName>
    </recommendedName>
</protein>
<dbReference type="AlphaFoldDB" id="A0A9W6M8V8"/>
<evidence type="ECO:0008006" key="4">
    <source>
        <dbReference type="Google" id="ProtNLM"/>
    </source>
</evidence>
<dbReference type="GO" id="GO:0003677">
    <property type="term" value="F:DNA binding"/>
    <property type="evidence" value="ECO:0007669"/>
    <property type="project" value="InterPro"/>
</dbReference>
<name>A0A9W6M8V8_9MICO</name>
<dbReference type="EMBL" id="BSET01000001">
    <property type="protein sequence ID" value="GLK01641.1"/>
    <property type="molecule type" value="Genomic_DNA"/>
</dbReference>
<reference evidence="2" key="1">
    <citation type="journal article" date="2014" name="Int. J. Syst. Evol. Microbiol.">
        <title>Complete genome sequence of Corynebacterium casei LMG S-19264T (=DSM 44701T), isolated from a smear-ripened cheese.</title>
        <authorList>
            <consortium name="US DOE Joint Genome Institute (JGI-PGF)"/>
            <person name="Walter F."/>
            <person name="Albersmeier A."/>
            <person name="Kalinowski J."/>
            <person name="Ruckert C."/>
        </authorList>
    </citation>
    <scope>NUCLEOTIDE SEQUENCE</scope>
    <source>
        <strain evidence="2">VKM Ac-1958</strain>
    </source>
</reference>
<comment type="caution">
    <text evidence="2">The sequence shown here is derived from an EMBL/GenBank/DDBJ whole genome shotgun (WGS) entry which is preliminary data.</text>
</comment>
<gene>
    <name evidence="2" type="ORF">GCM10017596_13560</name>
</gene>
<organism evidence="2 3">
    <name type="scientific">Microbacterium keratanolyticum</name>
    <dbReference type="NCBI Taxonomy" id="67574"/>
    <lineage>
        <taxon>Bacteria</taxon>
        <taxon>Bacillati</taxon>
        <taxon>Actinomycetota</taxon>
        <taxon>Actinomycetes</taxon>
        <taxon>Micrococcales</taxon>
        <taxon>Microbacteriaceae</taxon>
        <taxon>Microbacterium</taxon>
    </lineage>
</organism>
<keyword evidence="3" id="KW-1185">Reference proteome</keyword>
<dbReference type="Gene3D" id="4.10.520.10">
    <property type="entry name" value="IHF-like DNA-binding proteins"/>
    <property type="match status" value="1"/>
</dbReference>
<proteinExistence type="predicted"/>
<evidence type="ECO:0000313" key="2">
    <source>
        <dbReference type="EMBL" id="GLK01641.1"/>
    </source>
</evidence>
<dbReference type="Proteomes" id="UP001142325">
    <property type="component" value="Unassembled WGS sequence"/>
</dbReference>
<evidence type="ECO:0000313" key="3">
    <source>
        <dbReference type="Proteomes" id="UP001142325"/>
    </source>
</evidence>
<sequence length="138" mass="15387">MSTTIEPREKKTAESRISRTEFVQRAARRAKLPVRTMQAAYDALTEEIIDLVKAKNRVTLTGFGRFYQQPHKGHLAQASPGEKGSSTTRVPDYVVLKFSATRDANRRLSMTDEEAAAELLQKRRPVQRKTAAAGGQEG</sequence>
<dbReference type="InterPro" id="IPR000119">
    <property type="entry name" value="Hist_DNA-bd"/>
</dbReference>
<dbReference type="RefSeq" id="WP_204939271.1">
    <property type="nucleotide sequence ID" value="NZ_BAAAUM010000001.1"/>
</dbReference>
<evidence type="ECO:0000256" key="1">
    <source>
        <dbReference type="SAM" id="MobiDB-lite"/>
    </source>
</evidence>
<dbReference type="GO" id="GO:0030527">
    <property type="term" value="F:structural constituent of chromatin"/>
    <property type="evidence" value="ECO:0007669"/>
    <property type="project" value="InterPro"/>
</dbReference>